<proteinExistence type="predicted"/>
<dbReference type="EMBL" id="LR214971">
    <property type="protein sequence ID" value="VEU61507.1"/>
    <property type="molecule type" value="Genomic_DNA"/>
</dbReference>
<dbReference type="KEGG" id="mds:MDIS_01525"/>
<feature type="transmembrane region" description="Helical" evidence="1">
    <location>
        <begin position="121"/>
        <end position="143"/>
    </location>
</feature>
<dbReference type="AlphaFoldDB" id="A0AAJ5TC32"/>
<protein>
    <submittedName>
        <fullName evidence="2">Uncharacterized protein</fullName>
    </submittedName>
</protein>
<reference evidence="2 3" key="1">
    <citation type="submission" date="2019-01" db="EMBL/GenBank/DDBJ databases">
        <authorList>
            <consortium name="Pathogen Informatics"/>
        </authorList>
    </citation>
    <scope>NUCLEOTIDE SEQUENCE [LARGE SCALE GENOMIC DNA]</scope>
    <source>
        <strain evidence="2 3">NCTC10125</strain>
    </source>
</reference>
<evidence type="ECO:0000313" key="3">
    <source>
        <dbReference type="Proteomes" id="UP000289629"/>
    </source>
</evidence>
<keyword evidence="1" id="KW-0472">Membrane</keyword>
<sequence>MENSELETLNNLAKFRALDFHIFYGIFIIIFLAINAYSKYKFEINLYLRKVFKFVLKLERKQKISTNQIYFSGYQKAKEIIFKNKTKIKILIVIFTFLFLLKILFFVLYKVAFNPKTVFFGIYPEISFILIFQTIFFPLYIYFRFGINKKLVSKFEEKIKNFEFISGNDYFFDDDYTNFELPELKKMRKNGNLHSEYNSFPLNFSILKNLTDFYELKNNELTDLYYFLIWGTHFQESDSVSLSYQFLYKDFLIVVEKEKKW</sequence>
<evidence type="ECO:0000313" key="2">
    <source>
        <dbReference type="EMBL" id="VEU61507.1"/>
    </source>
</evidence>
<dbReference type="Proteomes" id="UP000289629">
    <property type="component" value="Chromosome"/>
</dbReference>
<name>A0AAJ5TC32_9BACT</name>
<feature type="transmembrane region" description="Helical" evidence="1">
    <location>
        <begin position="90"/>
        <end position="109"/>
    </location>
</feature>
<feature type="transmembrane region" description="Helical" evidence="1">
    <location>
        <begin position="20"/>
        <end position="40"/>
    </location>
</feature>
<keyword evidence="1" id="KW-1133">Transmembrane helix</keyword>
<evidence type="ECO:0000256" key="1">
    <source>
        <dbReference type="SAM" id="Phobius"/>
    </source>
</evidence>
<organism evidence="2 3">
    <name type="scientific">Mesomycoplasma dispar</name>
    <dbReference type="NCBI Taxonomy" id="86660"/>
    <lineage>
        <taxon>Bacteria</taxon>
        <taxon>Bacillati</taxon>
        <taxon>Mycoplasmatota</taxon>
        <taxon>Mycoplasmoidales</taxon>
        <taxon>Metamycoplasmataceae</taxon>
        <taxon>Mesomycoplasma</taxon>
    </lineage>
</organism>
<accession>A0AAJ5TC32</accession>
<keyword evidence="1" id="KW-0812">Transmembrane</keyword>
<gene>
    <name evidence="2" type="ORF">NCTC10125_00297</name>
</gene>
<dbReference type="RefSeq" id="WP_044635328.1">
    <property type="nucleotide sequence ID" value="NZ_CP007229.1"/>
</dbReference>